<evidence type="ECO:0000256" key="1">
    <source>
        <dbReference type="ARBA" id="ARBA00004496"/>
    </source>
</evidence>
<dbReference type="PANTHER" id="PTHR17490">
    <property type="entry name" value="SUA5"/>
    <property type="match status" value="1"/>
</dbReference>
<feature type="binding site" evidence="14">
    <location>
        <position position="154"/>
    </location>
    <ligand>
        <name>ATP</name>
        <dbReference type="ChEBI" id="CHEBI:30616"/>
    </ligand>
</feature>
<proteinExistence type="inferred from homology"/>
<evidence type="ECO:0000256" key="10">
    <source>
        <dbReference type="ARBA" id="ARBA00022840"/>
    </source>
</evidence>
<dbReference type="SUPFAM" id="SSF55821">
    <property type="entry name" value="YrdC/RibB"/>
    <property type="match status" value="1"/>
</dbReference>
<evidence type="ECO:0000259" key="15">
    <source>
        <dbReference type="PROSITE" id="PS51163"/>
    </source>
</evidence>
<dbReference type="GO" id="GO:0005524">
    <property type="term" value="F:ATP binding"/>
    <property type="evidence" value="ECO:0007669"/>
    <property type="project" value="UniProtKB-UniRule"/>
</dbReference>
<keyword evidence="10 13" id="KW-0067">ATP-binding</keyword>
<dbReference type="InterPro" id="IPR017945">
    <property type="entry name" value="DHBP_synth_RibB-like_a/b_dom"/>
</dbReference>
<feature type="binding site" evidence="14">
    <location>
        <position position="65"/>
    </location>
    <ligand>
        <name>ATP</name>
        <dbReference type="ChEBI" id="CHEBI:30616"/>
    </ligand>
</feature>
<comment type="caution">
    <text evidence="16">The sequence shown here is derived from an EMBL/GenBank/DDBJ whole genome shotgun (WGS) entry which is preliminary data.</text>
</comment>
<dbReference type="Pfam" id="PF01300">
    <property type="entry name" value="Sua5_yciO_yrdC"/>
    <property type="match status" value="1"/>
</dbReference>
<dbReference type="Gene3D" id="3.90.870.10">
    <property type="entry name" value="DHBP synthase"/>
    <property type="match status" value="1"/>
</dbReference>
<keyword evidence="8 13" id="KW-0548">Nucleotidyltransferase</keyword>
<evidence type="ECO:0000256" key="7">
    <source>
        <dbReference type="ARBA" id="ARBA00022694"/>
    </source>
</evidence>
<dbReference type="InterPro" id="IPR038385">
    <property type="entry name" value="Sua5/YwlC_C"/>
</dbReference>
<dbReference type="PANTHER" id="PTHR17490:SF16">
    <property type="entry name" value="THREONYLCARBAMOYL-AMP SYNTHASE"/>
    <property type="match status" value="1"/>
</dbReference>
<dbReference type="Gene3D" id="3.40.50.11030">
    <property type="entry name" value="Threonylcarbamoyl-AMP synthase, C-terminal domain"/>
    <property type="match status" value="1"/>
</dbReference>
<keyword evidence="9 13" id="KW-0547">Nucleotide-binding</keyword>
<dbReference type="NCBIfam" id="TIGR00057">
    <property type="entry name" value="L-threonylcarbamoyladenylate synthase"/>
    <property type="match status" value="1"/>
</dbReference>
<keyword evidence="7 13" id="KW-0819">tRNA processing</keyword>
<feature type="binding site" evidence="14">
    <location>
        <position position="146"/>
    </location>
    <ligand>
        <name>ATP</name>
        <dbReference type="ChEBI" id="CHEBI:30616"/>
    </ligand>
</feature>
<dbReference type="GO" id="GO:0005737">
    <property type="term" value="C:cytoplasm"/>
    <property type="evidence" value="ECO:0007669"/>
    <property type="project" value="UniProtKB-SubCell"/>
</dbReference>
<comment type="catalytic activity">
    <reaction evidence="12 13">
        <text>L-threonine + hydrogencarbonate + ATP = L-threonylcarbamoyladenylate + diphosphate + H2O</text>
        <dbReference type="Rhea" id="RHEA:36407"/>
        <dbReference type="ChEBI" id="CHEBI:15377"/>
        <dbReference type="ChEBI" id="CHEBI:17544"/>
        <dbReference type="ChEBI" id="CHEBI:30616"/>
        <dbReference type="ChEBI" id="CHEBI:33019"/>
        <dbReference type="ChEBI" id="CHEBI:57926"/>
        <dbReference type="ChEBI" id="CHEBI:73682"/>
        <dbReference type="EC" id="2.7.7.87"/>
    </reaction>
</comment>
<dbReference type="GO" id="GO:0003725">
    <property type="term" value="F:double-stranded RNA binding"/>
    <property type="evidence" value="ECO:0007669"/>
    <property type="project" value="UniProtKB-UniRule"/>
</dbReference>
<dbReference type="PROSITE" id="PS51163">
    <property type="entry name" value="YRDC"/>
    <property type="match status" value="1"/>
</dbReference>
<feature type="binding site" evidence="14">
    <location>
        <position position="144"/>
    </location>
    <ligand>
        <name>ATP</name>
        <dbReference type="ChEBI" id="CHEBI:30616"/>
    </ligand>
</feature>
<evidence type="ECO:0000256" key="12">
    <source>
        <dbReference type="ARBA" id="ARBA00048366"/>
    </source>
</evidence>
<feature type="binding site" evidence="14">
    <location>
        <position position="198"/>
    </location>
    <ligand>
        <name>ATP</name>
        <dbReference type="ChEBI" id="CHEBI:30616"/>
    </ligand>
</feature>
<dbReference type="EMBL" id="JAGVSJ010000004">
    <property type="protein sequence ID" value="MBX8631406.1"/>
    <property type="molecule type" value="Genomic_DNA"/>
</dbReference>
<feature type="domain" description="YrdC-like" evidence="15">
    <location>
        <begin position="16"/>
        <end position="202"/>
    </location>
</feature>
<comment type="subcellular location">
    <subcellularLocation>
        <location evidence="1 13">Cytoplasm</location>
    </subcellularLocation>
</comment>
<dbReference type="AlphaFoldDB" id="A0A8J7YNI7"/>
<dbReference type="InterPro" id="IPR010923">
    <property type="entry name" value="T(6)A37_SUA5"/>
</dbReference>
<dbReference type="GO" id="GO:0061710">
    <property type="term" value="F:L-threonylcarbamoyladenylate synthase"/>
    <property type="evidence" value="ECO:0007669"/>
    <property type="project" value="UniProtKB-EC"/>
</dbReference>
<dbReference type="Pfam" id="PF03481">
    <property type="entry name" value="Sua5_C"/>
    <property type="match status" value="1"/>
</dbReference>
<evidence type="ECO:0000256" key="3">
    <source>
        <dbReference type="ARBA" id="ARBA00012584"/>
    </source>
</evidence>
<comment type="function">
    <text evidence="13">Required for the formation of a threonylcarbamoyl group on adenosine at position 37 (t(6)A37) in tRNAs that read codons beginning with adenine.</text>
</comment>
<evidence type="ECO:0000256" key="13">
    <source>
        <dbReference type="PIRNR" id="PIRNR004930"/>
    </source>
</evidence>
<evidence type="ECO:0000313" key="17">
    <source>
        <dbReference type="Proteomes" id="UP000716004"/>
    </source>
</evidence>
<feature type="binding site" evidence="14">
    <location>
        <position position="240"/>
    </location>
    <ligand>
        <name>ATP</name>
        <dbReference type="ChEBI" id="CHEBI:30616"/>
    </ligand>
</feature>
<feature type="binding site" evidence="14">
    <location>
        <position position="61"/>
    </location>
    <ligand>
        <name>ATP</name>
        <dbReference type="ChEBI" id="CHEBI:30616"/>
    </ligand>
</feature>
<reference evidence="16" key="1">
    <citation type="submission" date="2021-04" db="EMBL/GenBank/DDBJ databases">
        <title>Genomic insights into ecological role and evolution of a novel Thermoplasmata order Candidatus Sysuiplasmatales.</title>
        <authorList>
            <person name="Yuan Y."/>
        </authorList>
    </citation>
    <scope>NUCLEOTIDE SEQUENCE</scope>
    <source>
        <strain evidence="16">YP2-bin.285</strain>
    </source>
</reference>
<evidence type="ECO:0000256" key="9">
    <source>
        <dbReference type="ARBA" id="ARBA00022741"/>
    </source>
</evidence>
<evidence type="ECO:0000256" key="14">
    <source>
        <dbReference type="PIRSR" id="PIRSR004930-1"/>
    </source>
</evidence>
<feature type="binding site" evidence="14">
    <location>
        <position position="38"/>
    </location>
    <ligand>
        <name>L-threonine</name>
        <dbReference type="ChEBI" id="CHEBI:57926"/>
    </ligand>
</feature>
<dbReference type="GO" id="GO:0000049">
    <property type="term" value="F:tRNA binding"/>
    <property type="evidence" value="ECO:0007669"/>
    <property type="project" value="TreeGrafter"/>
</dbReference>
<evidence type="ECO:0000256" key="11">
    <source>
        <dbReference type="ARBA" id="ARBA00029774"/>
    </source>
</evidence>
<feature type="binding site" evidence="14">
    <location>
        <position position="70"/>
    </location>
    <ligand>
        <name>L-threonine</name>
        <dbReference type="ChEBI" id="CHEBI:57926"/>
    </ligand>
</feature>
<evidence type="ECO:0000313" key="16">
    <source>
        <dbReference type="EMBL" id="MBX8631406.1"/>
    </source>
</evidence>
<dbReference type="FunFam" id="3.90.870.10:FF:000009">
    <property type="entry name" value="Threonylcarbamoyl-AMP synthase, putative"/>
    <property type="match status" value="1"/>
</dbReference>
<sequence length="358" mass="39299">MKKTRFITGGRGRRFDLEIREAGRCISSGGLVVFPTETVYGLGTNALSAEAVSGIFRVKMRPADNPLIVHVGTEADVDRLVTHIPRIAVSLMKRFWPGPLTLVMRRSRIIPDNVTAGLDTVSVRMPSNRIALKLIAEAGVPVAAPSANISGRPSITNASQAVKELNGLVDYIVDGGQAKFGLESTVLDVTKEVPVILRPGAVTLEQLRRHIGNVRVHRAAISPSDIVGNPPSPGMKHRHYAPVNAFLFLVENEGEGHEIDEDIQERVRSFEMRGLRVAAMVSDECEVRAWKVARLGSRHDLRKVARNLFRTIRQLDEEGADVIVAEGFDSRGIGMALMNRLRRASLPMPDDDAFQGRK</sequence>
<feature type="binding site" evidence="14">
    <location>
        <position position="120"/>
    </location>
    <ligand>
        <name>ATP</name>
        <dbReference type="ChEBI" id="CHEBI:30616"/>
    </ligand>
</feature>
<dbReference type="Proteomes" id="UP000716004">
    <property type="component" value="Unassembled WGS sequence"/>
</dbReference>
<evidence type="ECO:0000256" key="4">
    <source>
        <dbReference type="ARBA" id="ARBA00015492"/>
    </source>
</evidence>
<feature type="binding site" evidence="14">
    <location>
        <position position="184"/>
    </location>
    <ligand>
        <name>L-threonine</name>
        <dbReference type="ChEBI" id="CHEBI:57926"/>
    </ligand>
</feature>
<evidence type="ECO:0000256" key="8">
    <source>
        <dbReference type="ARBA" id="ARBA00022695"/>
    </source>
</evidence>
<gene>
    <name evidence="16" type="ORF">J9259_02630</name>
</gene>
<dbReference type="InterPro" id="IPR050156">
    <property type="entry name" value="TC-AMP_synthase_SUA5"/>
</dbReference>
<feature type="binding site" evidence="14">
    <location>
        <position position="124"/>
    </location>
    <ligand>
        <name>L-threonine</name>
        <dbReference type="ChEBI" id="CHEBI:57926"/>
    </ligand>
</feature>
<comment type="similarity">
    <text evidence="2 13">Belongs to the SUA5 family.</text>
</comment>
<dbReference type="InterPro" id="IPR006070">
    <property type="entry name" value="Sua5-like_dom"/>
</dbReference>
<dbReference type="InterPro" id="IPR005145">
    <property type="entry name" value="Sua5_C"/>
</dbReference>
<protein>
    <recommendedName>
        <fullName evidence="4 13">Threonylcarbamoyl-AMP synthase</fullName>
        <shortName evidence="13">TC-AMP synthase</shortName>
        <ecNumber evidence="3 13">2.7.7.87</ecNumber>
    </recommendedName>
    <alternativeName>
        <fullName evidence="11 13">L-threonylcarbamoyladenylate synthase</fullName>
    </alternativeName>
</protein>
<organism evidence="16 17">
    <name type="scientific">Candidatus Sysuiplasma superficiale</name>
    <dbReference type="NCBI Taxonomy" id="2823368"/>
    <lineage>
        <taxon>Archaea</taxon>
        <taxon>Methanobacteriati</taxon>
        <taxon>Thermoplasmatota</taxon>
        <taxon>Thermoplasmata</taxon>
        <taxon>Candidatus Sysuiplasmatales</taxon>
        <taxon>Candidatus Sysuiplasmataceae</taxon>
        <taxon>Candidatus Sysuiplasma</taxon>
    </lineage>
</organism>
<dbReference type="GO" id="GO:0008033">
    <property type="term" value="P:tRNA processing"/>
    <property type="evidence" value="ECO:0007669"/>
    <property type="project" value="UniProtKB-KW"/>
</dbReference>
<evidence type="ECO:0000256" key="6">
    <source>
        <dbReference type="ARBA" id="ARBA00022679"/>
    </source>
</evidence>
<keyword evidence="6 13" id="KW-0808">Transferase</keyword>
<name>A0A8J7YNI7_9ARCH</name>
<dbReference type="EC" id="2.7.7.87" evidence="3 13"/>
<dbReference type="GO" id="GO:0006450">
    <property type="term" value="P:regulation of translational fidelity"/>
    <property type="evidence" value="ECO:0007669"/>
    <property type="project" value="TreeGrafter"/>
</dbReference>
<dbReference type="PIRSF" id="PIRSF004930">
    <property type="entry name" value="Tln_factor_SUA5"/>
    <property type="match status" value="1"/>
</dbReference>
<keyword evidence="5 13" id="KW-0963">Cytoplasm</keyword>
<evidence type="ECO:0000256" key="2">
    <source>
        <dbReference type="ARBA" id="ARBA00007663"/>
    </source>
</evidence>
<evidence type="ECO:0000256" key="5">
    <source>
        <dbReference type="ARBA" id="ARBA00022490"/>
    </source>
</evidence>
<accession>A0A8J7YNI7</accession>